<comment type="caution">
    <text evidence="2">The sequence shown here is derived from an EMBL/GenBank/DDBJ whole genome shotgun (WGS) entry which is preliminary data.</text>
</comment>
<dbReference type="EMBL" id="BAAAMY010000002">
    <property type="protein sequence ID" value="GAA1910318.1"/>
    <property type="molecule type" value="Genomic_DNA"/>
</dbReference>
<dbReference type="Proteomes" id="UP001501612">
    <property type="component" value="Unassembled WGS sequence"/>
</dbReference>
<keyword evidence="3" id="KW-1185">Reference proteome</keyword>
<evidence type="ECO:0000313" key="2">
    <source>
        <dbReference type="EMBL" id="GAA1910318.1"/>
    </source>
</evidence>
<evidence type="ECO:0000259" key="1">
    <source>
        <dbReference type="Pfam" id="PF18029"/>
    </source>
</evidence>
<dbReference type="Pfam" id="PF18029">
    <property type="entry name" value="Glyoxalase_6"/>
    <property type="match status" value="1"/>
</dbReference>
<accession>A0ABP5ACM1</accession>
<organism evidence="2 3">
    <name type="scientific">Nocardioides lentus</name>
    <dbReference type="NCBI Taxonomy" id="338077"/>
    <lineage>
        <taxon>Bacteria</taxon>
        <taxon>Bacillati</taxon>
        <taxon>Actinomycetota</taxon>
        <taxon>Actinomycetes</taxon>
        <taxon>Propionibacteriales</taxon>
        <taxon>Nocardioidaceae</taxon>
        <taxon>Nocardioides</taxon>
    </lineage>
</organism>
<dbReference type="CDD" id="cd06587">
    <property type="entry name" value="VOC"/>
    <property type="match status" value="1"/>
</dbReference>
<reference evidence="3" key="1">
    <citation type="journal article" date="2019" name="Int. J. Syst. Evol. Microbiol.">
        <title>The Global Catalogue of Microorganisms (GCM) 10K type strain sequencing project: providing services to taxonomists for standard genome sequencing and annotation.</title>
        <authorList>
            <consortium name="The Broad Institute Genomics Platform"/>
            <consortium name="The Broad Institute Genome Sequencing Center for Infectious Disease"/>
            <person name="Wu L."/>
            <person name="Ma J."/>
        </authorList>
    </citation>
    <scope>NUCLEOTIDE SEQUENCE [LARGE SCALE GENOMIC DNA]</scope>
    <source>
        <strain evidence="3">JCM 14046</strain>
    </source>
</reference>
<proteinExistence type="predicted"/>
<name>A0ABP5ACM1_9ACTN</name>
<protein>
    <submittedName>
        <fullName evidence="2">VOC family protein</fullName>
    </submittedName>
</protein>
<dbReference type="PANTHER" id="PTHR35908:SF1">
    <property type="entry name" value="CONSERVED PROTEIN"/>
    <property type="match status" value="1"/>
</dbReference>
<dbReference type="PANTHER" id="PTHR35908">
    <property type="entry name" value="HYPOTHETICAL FUSION PROTEIN"/>
    <property type="match status" value="1"/>
</dbReference>
<gene>
    <name evidence="2" type="ORF">GCM10009737_09660</name>
</gene>
<dbReference type="Gene3D" id="3.10.180.10">
    <property type="entry name" value="2,3-Dihydroxybiphenyl 1,2-Dioxygenase, domain 1"/>
    <property type="match status" value="1"/>
</dbReference>
<dbReference type="RefSeq" id="WP_344004502.1">
    <property type="nucleotide sequence ID" value="NZ_BAAAMY010000002.1"/>
</dbReference>
<dbReference type="InterPro" id="IPR029068">
    <property type="entry name" value="Glyas_Bleomycin-R_OHBP_Dase"/>
</dbReference>
<dbReference type="InterPro" id="IPR041581">
    <property type="entry name" value="Glyoxalase_6"/>
</dbReference>
<evidence type="ECO:0000313" key="3">
    <source>
        <dbReference type="Proteomes" id="UP001501612"/>
    </source>
</evidence>
<dbReference type="SUPFAM" id="SSF54593">
    <property type="entry name" value="Glyoxalase/Bleomycin resistance protein/Dihydroxybiphenyl dioxygenase"/>
    <property type="match status" value="1"/>
</dbReference>
<feature type="domain" description="Glyoxalase-like" evidence="1">
    <location>
        <begin position="7"/>
        <end position="144"/>
    </location>
</feature>
<sequence length="145" mass="15512">MSVRTVQVTFDCADPAALSAFWCAVLGYVVDPPPPGFDSWPAALESWGVPESEWNSRSACGAPDGDGPRLFFQRVPEPKSAKNRVHLDVRAAPGLTGEARGDALEAEAARLVALGATRVRRLDATPTEEVCLVMADPEGNEFCLD</sequence>